<evidence type="ECO:0000313" key="3">
    <source>
        <dbReference type="EMBL" id="ESO88302.1"/>
    </source>
</evidence>
<dbReference type="CTD" id="20249599"/>
<reference evidence="3 4" key="1">
    <citation type="journal article" date="2013" name="Nature">
        <title>Insights into bilaterian evolution from three spiralian genomes.</title>
        <authorList>
            <person name="Simakov O."/>
            <person name="Marletaz F."/>
            <person name="Cho S.J."/>
            <person name="Edsinger-Gonzales E."/>
            <person name="Havlak P."/>
            <person name="Hellsten U."/>
            <person name="Kuo D.H."/>
            <person name="Larsson T."/>
            <person name="Lv J."/>
            <person name="Arendt D."/>
            <person name="Savage R."/>
            <person name="Osoegawa K."/>
            <person name="de Jong P."/>
            <person name="Grimwood J."/>
            <person name="Chapman J.A."/>
            <person name="Shapiro H."/>
            <person name="Aerts A."/>
            <person name="Otillar R.P."/>
            <person name="Terry A.Y."/>
            <person name="Boore J.L."/>
            <person name="Grigoriev I.V."/>
            <person name="Lindberg D.R."/>
            <person name="Seaver E.C."/>
            <person name="Weisblat D.A."/>
            <person name="Putnam N.H."/>
            <person name="Rokhsar D.S."/>
        </authorList>
    </citation>
    <scope>NUCLEOTIDE SEQUENCE [LARGE SCALE GENOMIC DNA]</scope>
</reference>
<dbReference type="InterPro" id="IPR024824">
    <property type="entry name" value="GADD45"/>
</dbReference>
<feature type="domain" description="Ribosomal protein eL8/eL30/eS12/Gadd45" evidence="2">
    <location>
        <begin position="27"/>
        <end position="103"/>
    </location>
</feature>
<keyword evidence="4" id="KW-1185">Reference proteome</keyword>
<dbReference type="InterPro" id="IPR004038">
    <property type="entry name" value="Ribosomal_eL8/eL30/eS12/Gad45"/>
</dbReference>
<dbReference type="KEGG" id="lgi:LOTGIDRAFT_234627"/>
<dbReference type="PANTHER" id="PTHR10411:SF8">
    <property type="entry name" value="FI09246P"/>
    <property type="match status" value="1"/>
</dbReference>
<dbReference type="HOGENOM" id="CLU_118164_1_1_1"/>
<dbReference type="EMBL" id="KB202719">
    <property type="protein sequence ID" value="ESO88302.1"/>
    <property type="molecule type" value="Genomic_DNA"/>
</dbReference>
<proteinExistence type="inferred from homology"/>
<dbReference type="Pfam" id="PF01248">
    <property type="entry name" value="Ribosomal_L7Ae"/>
    <property type="match status" value="1"/>
</dbReference>
<sequence>MTFTESGEVVGMEKIQKSKKPIGEVLQECLWQAIDHQRITSGVFECAKLLHCNPENVMICVLPEAESENISIHIQHTLIEAFCWENDIRILKVKNASSLSKCLYTFQDGDEKRIIPDDLSCMLVEYPKGRLSVEDETISDFYEEMIASDIFPKPVIELPV</sequence>
<gene>
    <name evidence="3" type="ORF">LOTGIDRAFT_234627</name>
</gene>
<evidence type="ECO:0000313" key="4">
    <source>
        <dbReference type="Proteomes" id="UP000030746"/>
    </source>
</evidence>
<accession>V3ZV96</accession>
<dbReference type="AlphaFoldDB" id="V3ZV96"/>
<dbReference type="OMA" id="YCEESRE"/>
<dbReference type="GeneID" id="20249599"/>
<dbReference type="GO" id="GO:0051726">
    <property type="term" value="P:regulation of cell cycle"/>
    <property type="evidence" value="ECO:0007669"/>
    <property type="project" value="InterPro"/>
</dbReference>
<name>V3ZV96_LOTGI</name>
<dbReference type="Proteomes" id="UP000030746">
    <property type="component" value="Unassembled WGS sequence"/>
</dbReference>
<dbReference type="PANTHER" id="PTHR10411">
    <property type="entry name" value="GROWTH ARREST AND DNA DAMAGE-INDUCIBLE PROTEIN GADD45"/>
    <property type="match status" value="1"/>
</dbReference>
<dbReference type="InterPro" id="IPR029064">
    <property type="entry name" value="Ribosomal_eL30-like_sf"/>
</dbReference>
<organism evidence="3 4">
    <name type="scientific">Lottia gigantea</name>
    <name type="common">Giant owl limpet</name>
    <dbReference type="NCBI Taxonomy" id="225164"/>
    <lineage>
        <taxon>Eukaryota</taxon>
        <taxon>Metazoa</taxon>
        <taxon>Spiralia</taxon>
        <taxon>Lophotrochozoa</taxon>
        <taxon>Mollusca</taxon>
        <taxon>Gastropoda</taxon>
        <taxon>Patellogastropoda</taxon>
        <taxon>Lottioidea</taxon>
        <taxon>Lottiidae</taxon>
        <taxon>Lottia</taxon>
    </lineage>
</organism>
<dbReference type="RefSeq" id="XP_009061017.1">
    <property type="nucleotide sequence ID" value="XM_009062769.1"/>
</dbReference>
<dbReference type="Gene3D" id="3.30.1330.30">
    <property type="match status" value="1"/>
</dbReference>
<evidence type="ECO:0000256" key="1">
    <source>
        <dbReference type="ARBA" id="ARBA00007361"/>
    </source>
</evidence>
<protein>
    <recommendedName>
        <fullName evidence="2">Ribosomal protein eL8/eL30/eS12/Gadd45 domain-containing protein</fullName>
    </recommendedName>
</protein>
<dbReference type="GO" id="GO:0005634">
    <property type="term" value="C:nucleus"/>
    <property type="evidence" value="ECO:0007669"/>
    <property type="project" value="InterPro"/>
</dbReference>
<comment type="similarity">
    <text evidence="1">Belongs to the GADD45 family.</text>
</comment>
<dbReference type="GO" id="GO:0005737">
    <property type="term" value="C:cytoplasm"/>
    <property type="evidence" value="ECO:0007669"/>
    <property type="project" value="TreeGrafter"/>
</dbReference>
<dbReference type="OrthoDB" id="5976967at2759"/>
<evidence type="ECO:0000259" key="2">
    <source>
        <dbReference type="Pfam" id="PF01248"/>
    </source>
</evidence>